<accession>A0ABW9RZ01</accession>
<protein>
    <submittedName>
        <fullName evidence="2">Uncharacterized protein</fullName>
    </submittedName>
</protein>
<reference evidence="2 3" key="1">
    <citation type="submission" date="2019-02" db="EMBL/GenBank/DDBJ databases">
        <authorList>
            <person name="Goldberg S.R."/>
            <person name="Haltli B.A."/>
            <person name="Correa H."/>
            <person name="Russell K.G."/>
        </authorList>
    </citation>
    <scope>NUCLEOTIDE SEQUENCE [LARGE SCALE GENOMIC DNA]</scope>
    <source>
        <strain evidence="2 3">JCM 16186</strain>
    </source>
</reference>
<evidence type="ECO:0000256" key="1">
    <source>
        <dbReference type="SAM" id="Phobius"/>
    </source>
</evidence>
<dbReference type="Proteomes" id="UP000798808">
    <property type="component" value="Unassembled WGS sequence"/>
</dbReference>
<proteinExistence type="predicted"/>
<evidence type="ECO:0000313" key="2">
    <source>
        <dbReference type="EMBL" id="MTI28534.1"/>
    </source>
</evidence>
<keyword evidence="1" id="KW-1133">Transmembrane helix</keyword>
<feature type="transmembrane region" description="Helical" evidence="1">
    <location>
        <begin position="117"/>
        <end position="138"/>
    </location>
</feature>
<comment type="caution">
    <text evidence="2">The sequence shown here is derived from an EMBL/GenBank/DDBJ whole genome shotgun (WGS) entry which is preliminary data.</text>
</comment>
<feature type="transmembrane region" description="Helical" evidence="1">
    <location>
        <begin position="88"/>
        <end position="111"/>
    </location>
</feature>
<evidence type="ECO:0000313" key="3">
    <source>
        <dbReference type="Proteomes" id="UP000798808"/>
    </source>
</evidence>
<name>A0ABW9RZ01_9BACT</name>
<keyword evidence="1" id="KW-0812">Transmembrane</keyword>
<sequence length="157" mass="17648">MTLVPHKNETLVAPITALQAISRLSLVTQPASLNESKEDPGILFIGHIGQSSFRISRKVNYPQNYLPIIKGRIEGSSRGCIIFIKYRLFFSSTLFFTFWTSMTFLIGLFFTAFSKDYLYASIAFSSGIANYTVTLLNFNKQVKLSRAALDRALKMDA</sequence>
<dbReference type="EMBL" id="SMLW01000666">
    <property type="protein sequence ID" value="MTI28534.1"/>
    <property type="molecule type" value="Genomic_DNA"/>
</dbReference>
<dbReference type="RefSeq" id="WP_155176158.1">
    <property type="nucleotide sequence ID" value="NZ_BAAAFL010000012.1"/>
</dbReference>
<organism evidence="2 3">
    <name type="scientific">Fulvivirga kasyanovii</name>
    <dbReference type="NCBI Taxonomy" id="396812"/>
    <lineage>
        <taxon>Bacteria</taxon>
        <taxon>Pseudomonadati</taxon>
        <taxon>Bacteroidota</taxon>
        <taxon>Cytophagia</taxon>
        <taxon>Cytophagales</taxon>
        <taxon>Fulvivirgaceae</taxon>
        <taxon>Fulvivirga</taxon>
    </lineage>
</organism>
<gene>
    <name evidence="2" type="ORF">E1163_26490</name>
</gene>
<keyword evidence="3" id="KW-1185">Reference proteome</keyword>
<keyword evidence="1" id="KW-0472">Membrane</keyword>